<dbReference type="InterPro" id="IPR044927">
    <property type="entry name" value="Endonuclea_NS_2"/>
</dbReference>
<dbReference type="STRING" id="537011.PREVCOP_04404"/>
<dbReference type="Proteomes" id="UP000004477">
    <property type="component" value="Unassembled WGS sequence"/>
</dbReference>
<evidence type="ECO:0000259" key="1">
    <source>
        <dbReference type="Pfam" id="PF13930"/>
    </source>
</evidence>
<evidence type="ECO:0000313" key="2">
    <source>
        <dbReference type="EMBL" id="EFB35985.1"/>
    </source>
</evidence>
<dbReference type="Pfam" id="PF13930">
    <property type="entry name" value="Endonuclea_NS_2"/>
    <property type="match status" value="1"/>
</dbReference>
<sequence length="356" mass="40075">MVGLDYNYIDETGAKTSLDDVASNYELSKSQKEYLTELNVSPEEFKEMSDGQKEDLCHDIRDRLEEIEVYSVMAQDKAIKDTCCSEILGEFRQQVFKEKLNQLNDLEKATPLSIEVLKLECPELYNQVQRMNSRLGNNNPDGIMNTMQYALLENGDFVAYNNIKAYSNSRMVYSEGVVYAKSGGSKNGDSNLNEFINTPILQSDTLYVIDGRSLYETDSQGRIHKESTVYSPDYDVKLERASDNQAMIRNGKDGMENDESSHTVPKCLGGPNEAINQTPMLKDINHGEGSKWADCERELVNATDEGNTSVVEHTFYYEGESKRPASVECDFIICTENQQTLSFDNSIMVESGLQAS</sequence>
<dbReference type="HOGENOM" id="CLU_778144_0_0_10"/>
<accession>D1PB28</accession>
<name>D1PB28_9BACT</name>
<dbReference type="OrthoDB" id="1521695at2"/>
<reference evidence="2" key="1">
    <citation type="submission" date="2009-11" db="EMBL/GenBank/DDBJ databases">
        <authorList>
            <person name="Weinstock G."/>
            <person name="Sodergren E."/>
            <person name="Clifton S."/>
            <person name="Fulton L."/>
            <person name="Fulton B."/>
            <person name="Courtney L."/>
            <person name="Fronick C."/>
            <person name="Harrison M."/>
            <person name="Strong C."/>
            <person name="Farmer C."/>
            <person name="Delahaunty K."/>
            <person name="Markovic C."/>
            <person name="Hall O."/>
            <person name="Minx P."/>
            <person name="Tomlinson C."/>
            <person name="Mitreva M."/>
            <person name="Nelson J."/>
            <person name="Hou S."/>
            <person name="Wollam A."/>
            <person name="Pepin K.H."/>
            <person name="Johnson M."/>
            <person name="Bhonagiri V."/>
            <person name="Nash W.E."/>
            <person name="Warren W."/>
            <person name="Chinwalla A."/>
            <person name="Mardis E.R."/>
            <person name="Wilson R.K."/>
        </authorList>
    </citation>
    <scope>NUCLEOTIDE SEQUENCE [LARGE SCALE GENOMIC DNA]</scope>
    <source>
        <strain evidence="2">DSM 18205</strain>
    </source>
</reference>
<dbReference type="AlphaFoldDB" id="D1PB28"/>
<dbReference type="GeneID" id="69848661"/>
<comment type="caution">
    <text evidence="2">The sequence shown here is derived from an EMBL/GenBank/DDBJ whole genome shotgun (WGS) entry which is preliminary data.</text>
</comment>
<keyword evidence="3" id="KW-1185">Reference proteome</keyword>
<proteinExistence type="predicted"/>
<organism evidence="2 3">
    <name type="scientific">Segatella copri DSM 18205</name>
    <dbReference type="NCBI Taxonomy" id="537011"/>
    <lineage>
        <taxon>Bacteria</taxon>
        <taxon>Pseudomonadati</taxon>
        <taxon>Bacteroidota</taxon>
        <taxon>Bacteroidia</taxon>
        <taxon>Bacteroidales</taxon>
        <taxon>Prevotellaceae</taxon>
        <taxon>Segatella</taxon>
    </lineage>
</organism>
<dbReference type="PaxDb" id="537011-PREVCOP_04404"/>
<gene>
    <name evidence="2" type="ORF">PREVCOP_04404</name>
</gene>
<dbReference type="EMBL" id="ACBX02000011">
    <property type="protein sequence ID" value="EFB35985.1"/>
    <property type="molecule type" value="Genomic_DNA"/>
</dbReference>
<feature type="domain" description="Type VII secretion system protein EssD-like" evidence="1">
    <location>
        <begin position="205"/>
        <end position="328"/>
    </location>
</feature>
<protein>
    <recommendedName>
        <fullName evidence="1">Type VII secretion system protein EssD-like domain-containing protein</fullName>
    </recommendedName>
</protein>
<evidence type="ECO:0000313" key="3">
    <source>
        <dbReference type="Proteomes" id="UP000004477"/>
    </source>
</evidence>
<dbReference type="RefSeq" id="WP_006847121.1">
    <property type="nucleotide sequence ID" value="NZ_CP085932.1"/>
</dbReference>